<evidence type="ECO:0000313" key="2">
    <source>
        <dbReference type="Proteomes" id="UP001066276"/>
    </source>
</evidence>
<keyword evidence="2" id="KW-1185">Reference proteome</keyword>
<gene>
    <name evidence="1" type="ORF">NDU88_004627</name>
</gene>
<dbReference type="Proteomes" id="UP001066276">
    <property type="component" value="Chromosome 3_1"/>
</dbReference>
<accession>A0AAV7UHA6</accession>
<reference evidence="1" key="1">
    <citation type="journal article" date="2022" name="bioRxiv">
        <title>Sequencing and chromosome-scale assembly of the giantPleurodeles waltlgenome.</title>
        <authorList>
            <person name="Brown T."/>
            <person name="Elewa A."/>
            <person name="Iarovenko S."/>
            <person name="Subramanian E."/>
            <person name="Araus A.J."/>
            <person name="Petzold A."/>
            <person name="Susuki M."/>
            <person name="Suzuki K.-i.T."/>
            <person name="Hayashi T."/>
            <person name="Toyoda A."/>
            <person name="Oliveira C."/>
            <person name="Osipova E."/>
            <person name="Leigh N.D."/>
            <person name="Simon A."/>
            <person name="Yun M.H."/>
        </authorList>
    </citation>
    <scope>NUCLEOTIDE SEQUENCE</scope>
    <source>
        <strain evidence="1">20211129_DDA</strain>
        <tissue evidence="1">Liver</tissue>
    </source>
</reference>
<dbReference type="EMBL" id="JANPWB010000005">
    <property type="protein sequence ID" value="KAJ1187859.1"/>
    <property type="molecule type" value="Genomic_DNA"/>
</dbReference>
<protein>
    <submittedName>
        <fullName evidence="1">Uncharacterized protein</fullName>
    </submittedName>
</protein>
<organism evidence="1 2">
    <name type="scientific">Pleurodeles waltl</name>
    <name type="common">Iberian ribbed newt</name>
    <dbReference type="NCBI Taxonomy" id="8319"/>
    <lineage>
        <taxon>Eukaryota</taxon>
        <taxon>Metazoa</taxon>
        <taxon>Chordata</taxon>
        <taxon>Craniata</taxon>
        <taxon>Vertebrata</taxon>
        <taxon>Euteleostomi</taxon>
        <taxon>Amphibia</taxon>
        <taxon>Batrachia</taxon>
        <taxon>Caudata</taxon>
        <taxon>Salamandroidea</taxon>
        <taxon>Salamandridae</taxon>
        <taxon>Pleurodelinae</taxon>
        <taxon>Pleurodeles</taxon>
    </lineage>
</organism>
<name>A0AAV7UHA6_PLEWA</name>
<sequence>METGWRIEVKKPAPQAMPSPWSYGTETTLEMREMAGIRPKNKMRGNRRNKTCAETGFTECYESGGRSNPVLMQTPRGKSQTINASMDDTTYSRAVEWEAHKVALRGECMAKVVGVRIELERGLTDLEMKQAALGNHPIDWPRRLLGITRWVEEVWARLDKYTHTEQKKIVPRVR</sequence>
<dbReference type="AlphaFoldDB" id="A0AAV7UHA6"/>
<proteinExistence type="predicted"/>
<evidence type="ECO:0000313" key="1">
    <source>
        <dbReference type="EMBL" id="KAJ1187859.1"/>
    </source>
</evidence>
<comment type="caution">
    <text evidence="1">The sequence shown here is derived from an EMBL/GenBank/DDBJ whole genome shotgun (WGS) entry which is preliminary data.</text>
</comment>